<evidence type="ECO:0000256" key="6">
    <source>
        <dbReference type="ARBA" id="ARBA00023180"/>
    </source>
</evidence>
<evidence type="ECO:0000313" key="11">
    <source>
        <dbReference type="Proteomes" id="UP001498476"/>
    </source>
</evidence>
<evidence type="ECO:0000256" key="1">
    <source>
        <dbReference type="ARBA" id="ARBA00004141"/>
    </source>
</evidence>
<evidence type="ECO:0000313" key="10">
    <source>
        <dbReference type="EMBL" id="KAK7424329.1"/>
    </source>
</evidence>
<evidence type="ECO:0000256" key="4">
    <source>
        <dbReference type="ARBA" id="ARBA00022989"/>
    </source>
</evidence>
<comment type="caution">
    <text evidence="10">The sequence shown here is derived from an EMBL/GenBank/DDBJ whole genome shotgun (WGS) entry which is preliminary data.</text>
</comment>
<organism evidence="10 11">
    <name type="scientific">Neonectria punicea</name>
    <dbReference type="NCBI Taxonomy" id="979145"/>
    <lineage>
        <taxon>Eukaryota</taxon>
        <taxon>Fungi</taxon>
        <taxon>Dikarya</taxon>
        <taxon>Ascomycota</taxon>
        <taxon>Pezizomycotina</taxon>
        <taxon>Sordariomycetes</taxon>
        <taxon>Hypocreomycetidae</taxon>
        <taxon>Hypocreales</taxon>
        <taxon>Nectriaceae</taxon>
        <taxon>Neonectria</taxon>
    </lineage>
</organism>
<feature type="transmembrane region" description="Helical" evidence="8">
    <location>
        <begin position="381"/>
        <end position="406"/>
    </location>
</feature>
<dbReference type="InterPro" id="IPR011701">
    <property type="entry name" value="MFS"/>
</dbReference>
<dbReference type="Pfam" id="PF07690">
    <property type="entry name" value="MFS_1"/>
    <property type="match status" value="1"/>
</dbReference>
<keyword evidence="4 8" id="KW-1133">Transmembrane helix</keyword>
<feature type="transmembrane region" description="Helical" evidence="8">
    <location>
        <begin position="418"/>
        <end position="441"/>
    </location>
</feature>
<proteinExistence type="predicted"/>
<feature type="compositionally biased region" description="Polar residues" evidence="7">
    <location>
        <begin position="1"/>
        <end position="24"/>
    </location>
</feature>
<feature type="transmembrane region" description="Helical" evidence="8">
    <location>
        <begin position="453"/>
        <end position="474"/>
    </location>
</feature>
<evidence type="ECO:0000256" key="7">
    <source>
        <dbReference type="SAM" id="MobiDB-lite"/>
    </source>
</evidence>
<dbReference type="Gene3D" id="1.20.1250.20">
    <property type="entry name" value="MFS general substrate transporter like domains"/>
    <property type="match status" value="1"/>
</dbReference>
<keyword evidence="6" id="KW-0325">Glycoprotein</keyword>
<feature type="domain" description="Major facilitator superfamily (MFS) profile" evidence="9">
    <location>
        <begin position="46"/>
        <end position="477"/>
    </location>
</feature>
<name>A0ABR1HT28_9HYPO</name>
<keyword evidence="11" id="KW-1185">Reference proteome</keyword>
<feature type="transmembrane region" description="Helical" evidence="8">
    <location>
        <begin position="117"/>
        <end position="136"/>
    </location>
</feature>
<evidence type="ECO:0000259" key="9">
    <source>
        <dbReference type="PROSITE" id="PS50850"/>
    </source>
</evidence>
<accession>A0ABR1HT28</accession>
<dbReference type="Proteomes" id="UP001498476">
    <property type="component" value="Unassembled WGS sequence"/>
</dbReference>
<evidence type="ECO:0000256" key="2">
    <source>
        <dbReference type="ARBA" id="ARBA00022448"/>
    </source>
</evidence>
<feature type="transmembrane region" description="Helical" evidence="8">
    <location>
        <begin position="44"/>
        <end position="65"/>
    </location>
</feature>
<evidence type="ECO:0000256" key="8">
    <source>
        <dbReference type="SAM" id="Phobius"/>
    </source>
</evidence>
<feature type="region of interest" description="Disordered" evidence="7">
    <location>
        <begin position="1"/>
        <end position="38"/>
    </location>
</feature>
<dbReference type="InterPro" id="IPR020846">
    <property type="entry name" value="MFS_dom"/>
</dbReference>
<sequence length="478" mass="52036">MSYEPNSPEYQQPPTYEASENTPLLGSDGSEDQRRKTAGKPFPTWQILLLCYARLMEPIAMFSVFPYIAQMVQHNENLPDSDVGFYSGLIESLFSIVEMAVLPLWCSLADRMGRKPALVLSLIGMAAGPVFFGLSRSIFQMILFRCLAGLVSGSGLIIRTMIGDHTTSETQAKAYSWFAIADNLGAFLGPIIGGALADPVRQYPGVFAGIKFFEDYPYALPGIVVGAIDATGVITSALFLEETLDIRDPQSSMDETTEDSKETVSYWQLAKAPGVCIALWLYGHVNLLMDSFTAVLPVALYTPVSIGGIGWAPSKISLYMAAQAGSQSLWLLLAFPWLQRRMGTKGVLRICAMGYPIFLAGFIAMNALLREKSEASLVWFWIVTVFVTTFGPAVFMSFTAAQLVVNDAAPNPHLLGKLNTLAMVFHSGIRSVSPGVATAIYAVGVRGQVFGGYLFWAILIPLSASLAIALRWLANDRK</sequence>
<protein>
    <recommendedName>
        <fullName evidence="9">Major facilitator superfamily (MFS) profile domain-containing protein</fullName>
    </recommendedName>
</protein>
<feature type="transmembrane region" description="Helical" evidence="8">
    <location>
        <begin position="216"/>
        <end position="240"/>
    </location>
</feature>
<dbReference type="PANTHER" id="PTHR23504:SF3">
    <property type="entry name" value="MAJOR FACILITATOR SUPERFAMILY (MFS) PROFILE DOMAIN-CONTAINING PROTEIN"/>
    <property type="match status" value="1"/>
</dbReference>
<dbReference type="PROSITE" id="PS50850">
    <property type="entry name" value="MFS"/>
    <property type="match status" value="1"/>
</dbReference>
<keyword evidence="2" id="KW-0813">Transport</keyword>
<reference evidence="10 11" key="1">
    <citation type="journal article" date="2025" name="Microbiol. Resour. Announc.">
        <title>Draft genome sequences for Neonectria magnoliae and Neonectria punicea, canker pathogens of Liriodendron tulipifera and Acer saccharum in West Virginia.</title>
        <authorList>
            <person name="Petronek H.M."/>
            <person name="Kasson M.T."/>
            <person name="Metheny A.M."/>
            <person name="Stauder C.M."/>
            <person name="Lovett B."/>
            <person name="Lynch S.C."/>
            <person name="Garnas J.R."/>
            <person name="Kasson L.R."/>
            <person name="Stajich J.E."/>
        </authorList>
    </citation>
    <scope>NUCLEOTIDE SEQUENCE [LARGE SCALE GENOMIC DNA]</scope>
    <source>
        <strain evidence="10 11">NRRL 64653</strain>
    </source>
</reference>
<dbReference type="InterPro" id="IPR001958">
    <property type="entry name" value="Tet-R_TetA/multi-R_MdtG-like"/>
</dbReference>
<dbReference type="CDD" id="cd17330">
    <property type="entry name" value="MFS_SLC46_TetA_like"/>
    <property type="match status" value="1"/>
</dbReference>
<keyword evidence="3 8" id="KW-0812">Transmembrane</keyword>
<dbReference type="InterPro" id="IPR036259">
    <property type="entry name" value="MFS_trans_sf"/>
</dbReference>
<feature type="transmembrane region" description="Helical" evidence="8">
    <location>
        <begin position="350"/>
        <end position="369"/>
    </location>
</feature>
<gene>
    <name evidence="10" type="ORF">QQX98_000597</name>
</gene>
<dbReference type="SUPFAM" id="SSF103473">
    <property type="entry name" value="MFS general substrate transporter"/>
    <property type="match status" value="1"/>
</dbReference>
<feature type="transmembrane region" description="Helical" evidence="8">
    <location>
        <begin position="85"/>
        <end position="105"/>
    </location>
</feature>
<evidence type="ECO:0000256" key="3">
    <source>
        <dbReference type="ARBA" id="ARBA00022692"/>
    </source>
</evidence>
<comment type="subcellular location">
    <subcellularLocation>
        <location evidence="1">Membrane</location>
        <topology evidence="1">Multi-pass membrane protein</topology>
    </subcellularLocation>
</comment>
<dbReference type="PRINTS" id="PR01035">
    <property type="entry name" value="TCRTETA"/>
</dbReference>
<keyword evidence="5 8" id="KW-0472">Membrane</keyword>
<evidence type="ECO:0000256" key="5">
    <source>
        <dbReference type="ARBA" id="ARBA00023136"/>
    </source>
</evidence>
<feature type="transmembrane region" description="Helical" evidence="8">
    <location>
        <begin position="142"/>
        <end position="162"/>
    </location>
</feature>
<dbReference type="EMBL" id="JAZAVJ010000005">
    <property type="protein sequence ID" value="KAK7424329.1"/>
    <property type="molecule type" value="Genomic_DNA"/>
</dbReference>
<dbReference type="PANTHER" id="PTHR23504">
    <property type="entry name" value="MAJOR FACILITATOR SUPERFAMILY DOMAIN-CONTAINING PROTEIN 10"/>
    <property type="match status" value="1"/>
</dbReference>
<feature type="transmembrane region" description="Helical" evidence="8">
    <location>
        <begin position="318"/>
        <end position="338"/>
    </location>
</feature>
<feature type="transmembrane region" description="Helical" evidence="8">
    <location>
        <begin position="174"/>
        <end position="196"/>
    </location>
</feature>